<sequence>MFRMNRAEALGAARRLMRGFAGAPDPRRHAQQFHSVLVHAEGWSKPQQDLIVALGIWLAERPHVNDLKRRCEETLARLI</sequence>
<evidence type="ECO:0000313" key="1">
    <source>
        <dbReference type="EMBL" id="ACL96229.2"/>
    </source>
</evidence>
<name>A0A0H3C9X9_CAUVN</name>
<dbReference type="RefSeq" id="YP_002518137.2">
    <property type="nucleotide sequence ID" value="NC_011916.1"/>
</dbReference>
<dbReference type="EMBL" id="CP001340">
    <property type="protein sequence ID" value="ACL96229.2"/>
    <property type="molecule type" value="Genomic_DNA"/>
</dbReference>
<dbReference type="OrthoDB" id="7192622at2"/>
<dbReference type="KEGG" id="ccs:CCNA_02764"/>
<dbReference type="Proteomes" id="UP000001364">
    <property type="component" value="Chromosome"/>
</dbReference>
<organism evidence="1 2">
    <name type="scientific">Caulobacter vibrioides (strain NA1000 / CB15N)</name>
    <name type="common">Caulobacter crescentus</name>
    <dbReference type="NCBI Taxonomy" id="565050"/>
    <lineage>
        <taxon>Bacteria</taxon>
        <taxon>Pseudomonadati</taxon>
        <taxon>Pseudomonadota</taxon>
        <taxon>Alphaproteobacteria</taxon>
        <taxon>Caulobacterales</taxon>
        <taxon>Caulobacteraceae</taxon>
        <taxon>Caulobacter</taxon>
    </lineage>
</organism>
<dbReference type="AlphaFoldDB" id="A0A0H3C9X9"/>
<proteinExistence type="predicted"/>
<accession>A0A0H3C9X9</accession>
<dbReference type="PATRIC" id="fig|565050.3.peg.2709"/>
<dbReference type="GeneID" id="7330926"/>
<protein>
    <submittedName>
        <fullName evidence="1">Uncharacterized protein</fullName>
    </submittedName>
</protein>
<dbReference type="RefSeq" id="WP_024265834.1">
    <property type="nucleotide sequence ID" value="NC_011916.1"/>
</dbReference>
<evidence type="ECO:0000313" key="2">
    <source>
        <dbReference type="Proteomes" id="UP000001364"/>
    </source>
</evidence>
<keyword evidence="2" id="KW-1185">Reference proteome</keyword>
<dbReference type="HOGENOM" id="CLU_2599581_0_0_5"/>
<gene>
    <name evidence="1" type="ordered locus">CCNA_02764</name>
</gene>
<reference evidence="1 2" key="1">
    <citation type="journal article" date="2010" name="J. Bacteriol.">
        <title>The genetic basis of laboratory adaptation in Caulobacter crescentus.</title>
        <authorList>
            <person name="Marks M.E."/>
            <person name="Castro-Rojas C.M."/>
            <person name="Teiling C."/>
            <person name="Du L."/>
            <person name="Kapatral V."/>
            <person name="Walunas T.L."/>
            <person name="Crosson S."/>
        </authorList>
    </citation>
    <scope>NUCLEOTIDE SEQUENCE [LARGE SCALE GENOMIC DNA]</scope>
    <source>
        <strain evidence="2">NA1000 / CB15N</strain>
    </source>
</reference>